<accession>A0A6A5BL74</accession>
<feature type="region of interest" description="Disordered" evidence="1">
    <location>
        <begin position="1041"/>
        <end position="1066"/>
    </location>
</feature>
<feature type="compositionally biased region" description="Polar residues" evidence="1">
    <location>
        <begin position="43"/>
        <end position="55"/>
    </location>
</feature>
<feature type="compositionally biased region" description="Low complexity" evidence="1">
    <location>
        <begin position="463"/>
        <end position="486"/>
    </location>
</feature>
<sequence length="1066" mass="120332">MITQQQEVFMHEEQKQTSEITAIITTNSKTTTTTNPIQSSCIHADSQQESTQPTSLGEMEDATPSSKGLALSASITLSSVSSLETPSQVIPTASEVENTNPEGNNPIIIITTNNSYDVSSCQDEKNEENHNQQQDSSSSQQQQPPQEQPSNNKTMQTQEESQPSTQPSTPRRPLSQDDHSSPQQQSSLIRRESLAARVLSRFQKQKKISDSTLTTDNDNGSTSAKQDGNVDDPSYPNTVVFKIPASEKKKSTLSKLSNSTAVVIKAVQEGSTINMQTMQDYIFDFDRIFIDKNMFKAFYNYLETEHNTEPLEFVQQVNELEMDYYKLMRAIKSLTTNSSNSSSSNGNNNSTGTSSSGGVGGGGGGVGVGAATAVNSISSSGSTNNLTQAMSVQSFIMSLFGKKEQTHFQTSSSPTSQDLTNNGVEEDSLVIESTTNPTRNPNVPSLNLKLSSLTKKDDDEAADTASNLVKNSSSTTLTTTNENQNTVDSNASSSLIPHSTQQNENNGRDQQQERNASPEEATSALSRMALPSNTPRSKQESINSMKRKIIMSAIKIMKEFIEEDSKKEINISSRDKTTYVNLFWKYKQYQNFDEWVLPQLPHLLFRTVKNSVLFELENDSFPRFVRSELWFKCVQQQGVVYLNKIGRLKEATFFPYTDDDFKLPMVFDRDIEFMEYLARDDYNWKLIGSTKEPSINVYKISGKMLFPNVEMYQKMQTNKWWGILPHPFAVRQCCMPGFHVHRYDPNITSCEELAYYDFETLKKMYPNEKFKRGKRSVSIIRYGVCFPFPFKTKRSFLSACTSYYDKNEQKLTLLYKPCEHEKFYKDGKNVNEGKKLIDIRDFQFYQIKKLDSHRTIISQIHLLDVGGNARPAINMLRMDRAKGMMKGFNEYIRKNINNIPEISPNDPVWKTVVECMGKEDAHKLDLSATLYNDLTSGRNISNMSLVNTIKKYKERKRLEKKQQKKKLKQQQHQQLTSPFTHGGDLMVPSSSSNNTASESSNLSTITTTRGDISSTTMSPEMIIQEEEEAMLTVFDADLENFSMTGTDKDESDDEMDEDIEEDEMVQ</sequence>
<feature type="compositionally biased region" description="Low complexity" evidence="1">
    <location>
        <begin position="97"/>
        <end position="114"/>
    </location>
</feature>
<dbReference type="InterPro" id="IPR052130">
    <property type="entry name" value="AEBP2/jing_C2H2-ZnF"/>
</dbReference>
<dbReference type="VEuPathDB" id="AmoebaDB:FDP41_008333"/>
<feature type="region of interest" description="Disordered" evidence="1">
    <location>
        <begin position="957"/>
        <end position="1013"/>
    </location>
</feature>
<dbReference type="GeneID" id="68115551"/>
<feature type="compositionally biased region" description="Low complexity" evidence="1">
    <location>
        <begin position="336"/>
        <end position="354"/>
    </location>
</feature>
<dbReference type="GO" id="GO:0006357">
    <property type="term" value="P:regulation of transcription by RNA polymerase II"/>
    <property type="evidence" value="ECO:0007669"/>
    <property type="project" value="TreeGrafter"/>
</dbReference>
<feature type="compositionally biased region" description="Low complexity" evidence="1">
    <location>
        <begin position="989"/>
        <end position="1003"/>
    </location>
</feature>
<feature type="region of interest" description="Disordered" evidence="1">
    <location>
        <begin position="205"/>
        <end position="235"/>
    </location>
</feature>
<feature type="compositionally biased region" description="Polar residues" evidence="1">
    <location>
        <begin position="210"/>
        <end position="226"/>
    </location>
</feature>
<organism evidence="3 4">
    <name type="scientific">Naegleria fowleri</name>
    <name type="common">Brain eating amoeba</name>
    <dbReference type="NCBI Taxonomy" id="5763"/>
    <lineage>
        <taxon>Eukaryota</taxon>
        <taxon>Discoba</taxon>
        <taxon>Heterolobosea</taxon>
        <taxon>Tetramitia</taxon>
        <taxon>Eutetramitia</taxon>
        <taxon>Vahlkampfiidae</taxon>
        <taxon>Naegleria</taxon>
    </lineage>
</organism>
<dbReference type="PROSITE" id="PS50132">
    <property type="entry name" value="RGS"/>
    <property type="match status" value="2"/>
</dbReference>
<dbReference type="Pfam" id="PF00615">
    <property type="entry name" value="RGS"/>
    <property type="match status" value="1"/>
</dbReference>
<evidence type="ECO:0000256" key="1">
    <source>
        <dbReference type="SAM" id="MobiDB-lite"/>
    </source>
</evidence>
<feature type="compositionally biased region" description="Polar residues" evidence="1">
    <location>
        <begin position="487"/>
        <end position="505"/>
    </location>
</feature>
<feature type="domain" description="RGS" evidence="2">
    <location>
        <begin position="539"/>
        <end position="634"/>
    </location>
</feature>
<feature type="compositionally biased region" description="Polar residues" evidence="1">
    <location>
        <begin position="1004"/>
        <end position="1013"/>
    </location>
</feature>
<dbReference type="OMA" id="DIEFMEY"/>
<dbReference type="Proteomes" id="UP000444721">
    <property type="component" value="Unassembled WGS sequence"/>
</dbReference>
<evidence type="ECO:0000313" key="4">
    <source>
        <dbReference type="Proteomes" id="UP000444721"/>
    </source>
</evidence>
<name>A0A6A5BL74_NAEFO</name>
<dbReference type="PANTHER" id="PTHR46541:SF1">
    <property type="entry name" value="ZINC FINGER PROTEIN AEBP2"/>
    <property type="match status" value="1"/>
</dbReference>
<gene>
    <name evidence="3" type="ORF">FDP41_008333</name>
</gene>
<feature type="compositionally biased region" description="Polar residues" evidence="1">
    <location>
        <begin position="531"/>
        <end position="543"/>
    </location>
</feature>
<dbReference type="PANTHER" id="PTHR46541">
    <property type="entry name" value="ZINC FINGER PROTEIN AEBP2"/>
    <property type="match status" value="1"/>
</dbReference>
<feature type="domain" description="RGS" evidence="2">
    <location>
        <begin position="284"/>
        <end position="321"/>
    </location>
</feature>
<dbReference type="SUPFAM" id="SSF55961">
    <property type="entry name" value="Bet v1-like"/>
    <property type="match status" value="1"/>
</dbReference>
<dbReference type="InterPro" id="IPR036305">
    <property type="entry name" value="RGS_sf"/>
</dbReference>
<dbReference type="OrthoDB" id="196547at2759"/>
<dbReference type="VEuPathDB" id="AmoebaDB:NF0002110"/>
<dbReference type="RefSeq" id="XP_044558342.1">
    <property type="nucleotide sequence ID" value="XM_044712176.1"/>
</dbReference>
<dbReference type="InterPro" id="IPR044926">
    <property type="entry name" value="RGS_subdomain_2"/>
</dbReference>
<protein>
    <recommendedName>
        <fullName evidence="2">RGS domain-containing protein</fullName>
    </recommendedName>
</protein>
<reference evidence="3 4" key="1">
    <citation type="journal article" date="2019" name="Sci. Rep.">
        <title>Nanopore sequencing improves the draft genome of the human pathogenic amoeba Naegleria fowleri.</title>
        <authorList>
            <person name="Liechti N."/>
            <person name="Schurch N."/>
            <person name="Bruggmann R."/>
            <person name="Wittwer M."/>
        </authorList>
    </citation>
    <scope>NUCLEOTIDE SEQUENCE [LARGE SCALE GENOMIC DNA]</scope>
    <source>
        <strain evidence="3 4">ATCC 30894</strain>
    </source>
</reference>
<feature type="region of interest" description="Disordered" evidence="1">
    <location>
        <begin position="336"/>
        <end position="361"/>
    </location>
</feature>
<feature type="compositionally biased region" description="Low complexity" evidence="1">
    <location>
        <begin position="131"/>
        <end position="152"/>
    </location>
</feature>
<evidence type="ECO:0000313" key="3">
    <source>
        <dbReference type="EMBL" id="KAF0973629.1"/>
    </source>
</evidence>
<dbReference type="VEuPathDB" id="AmoebaDB:NfTy_090450"/>
<dbReference type="InterPro" id="IPR016137">
    <property type="entry name" value="RGS"/>
</dbReference>
<dbReference type="GO" id="GO:0008270">
    <property type="term" value="F:zinc ion binding"/>
    <property type="evidence" value="ECO:0007669"/>
    <property type="project" value="UniProtKB-KW"/>
</dbReference>
<feature type="region of interest" description="Disordered" evidence="1">
    <location>
        <begin position="43"/>
        <end position="190"/>
    </location>
</feature>
<dbReference type="EMBL" id="VFQX01000060">
    <property type="protein sequence ID" value="KAF0973629.1"/>
    <property type="molecule type" value="Genomic_DNA"/>
</dbReference>
<feature type="region of interest" description="Disordered" evidence="1">
    <location>
        <begin position="461"/>
        <end position="543"/>
    </location>
</feature>
<proteinExistence type="predicted"/>
<evidence type="ECO:0000259" key="2">
    <source>
        <dbReference type="PROSITE" id="PS50132"/>
    </source>
</evidence>
<keyword evidence="4" id="KW-1185">Reference proteome</keyword>
<comment type="caution">
    <text evidence="3">The sequence shown here is derived from an EMBL/GenBank/DDBJ whole genome shotgun (WGS) entry which is preliminary data.</text>
</comment>
<dbReference type="SMART" id="SM00315">
    <property type="entry name" value="RGS"/>
    <property type="match status" value="1"/>
</dbReference>
<feature type="compositionally biased region" description="Polar residues" evidence="1">
    <location>
        <begin position="153"/>
        <end position="169"/>
    </location>
</feature>
<dbReference type="Gene3D" id="1.10.167.10">
    <property type="entry name" value="Regulator of G-protein Signalling 4, domain 2"/>
    <property type="match status" value="1"/>
</dbReference>
<dbReference type="SUPFAM" id="SSF48097">
    <property type="entry name" value="Regulator of G-protein signaling, RGS"/>
    <property type="match status" value="1"/>
</dbReference>
<dbReference type="GO" id="GO:0035098">
    <property type="term" value="C:ESC/E(Z) complex"/>
    <property type="evidence" value="ECO:0007669"/>
    <property type="project" value="TreeGrafter"/>
</dbReference>
<feature type="compositionally biased region" description="Acidic residues" evidence="1">
    <location>
        <begin position="1049"/>
        <end position="1066"/>
    </location>
</feature>
<feature type="compositionally biased region" description="Low complexity" evidence="1">
    <location>
        <begin position="69"/>
        <end position="83"/>
    </location>
</feature>
<dbReference type="AlphaFoldDB" id="A0A6A5BL74"/>